<evidence type="ECO:0000313" key="5">
    <source>
        <dbReference type="RefSeq" id="XP_034107063.1"/>
    </source>
</evidence>
<name>A0A6P8X5I6_DROAB</name>
<protein>
    <submittedName>
        <fullName evidence="5">Uncharacterized protein LOC117569844</fullName>
    </submittedName>
</protein>
<dbReference type="AlphaFoldDB" id="A0A6P8X5I6"/>
<dbReference type="RefSeq" id="XP_034107063.1">
    <property type="nucleotide sequence ID" value="XM_034251172.2"/>
</dbReference>
<proteinExistence type="predicted"/>
<organism evidence="4 5">
    <name type="scientific">Drosophila albomicans</name>
    <name type="common">Fruit fly</name>
    <dbReference type="NCBI Taxonomy" id="7291"/>
    <lineage>
        <taxon>Eukaryota</taxon>
        <taxon>Metazoa</taxon>
        <taxon>Ecdysozoa</taxon>
        <taxon>Arthropoda</taxon>
        <taxon>Hexapoda</taxon>
        <taxon>Insecta</taxon>
        <taxon>Pterygota</taxon>
        <taxon>Neoptera</taxon>
        <taxon>Endopterygota</taxon>
        <taxon>Diptera</taxon>
        <taxon>Brachycera</taxon>
        <taxon>Muscomorpha</taxon>
        <taxon>Ephydroidea</taxon>
        <taxon>Drosophilidae</taxon>
        <taxon>Drosophila</taxon>
    </lineage>
</organism>
<keyword evidence="3" id="KW-0732">Signal</keyword>
<reference evidence="5" key="1">
    <citation type="submission" date="2025-08" db="UniProtKB">
        <authorList>
            <consortium name="RefSeq"/>
        </authorList>
    </citation>
    <scope>IDENTIFICATION</scope>
    <source>
        <strain evidence="5">15112-1751.03</strain>
        <tissue evidence="5">Whole Adult</tissue>
    </source>
</reference>
<sequence>MDTGRFLMMFGLIAVAFCVCLASAEEVSTDKPHTHVEHRNGVDISIPGTTPSKAVLPTPQAPQAAQAAQAPQAPVPRPPLFTNLGFNNVLQNGAGSIFTRPDGRTVLLGSGGQTLVTGGDSDSDEEDDDDVRNFNSGSNVFYNSQYFSNAGYGGTTIINGYQFNIVDGGIQLKIGDKVYNYPAKDASVKSKETVDINGQQATLEYDNGNIVLQLADGTVFAKTENGIFSGNRESYENRGKLHQAALDQAARVQQEVAELQNRIQAQMQQLQANLENTFKNGNFPF</sequence>
<evidence type="ECO:0000256" key="1">
    <source>
        <dbReference type="SAM" id="Coils"/>
    </source>
</evidence>
<dbReference type="OrthoDB" id="7861545at2759"/>
<feature type="coiled-coil region" evidence="1">
    <location>
        <begin position="242"/>
        <end position="280"/>
    </location>
</feature>
<dbReference type="Proteomes" id="UP000515160">
    <property type="component" value="Chromosome 3"/>
</dbReference>
<evidence type="ECO:0000313" key="4">
    <source>
        <dbReference type="Proteomes" id="UP000515160"/>
    </source>
</evidence>
<evidence type="ECO:0000256" key="3">
    <source>
        <dbReference type="SAM" id="SignalP"/>
    </source>
</evidence>
<feature type="signal peptide" evidence="3">
    <location>
        <begin position="1"/>
        <end position="24"/>
    </location>
</feature>
<keyword evidence="4" id="KW-1185">Reference proteome</keyword>
<dbReference type="GeneID" id="117569844"/>
<evidence type="ECO:0000256" key="2">
    <source>
        <dbReference type="SAM" id="MobiDB-lite"/>
    </source>
</evidence>
<feature type="chain" id="PRO_5028096089" evidence="3">
    <location>
        <begin position="25"/>
        <end position="285"/>
    </location>
</feature>
<feature type="region of interest" description="Disordered" evidence="2">
    <location>
        <begin position="41"/>
        <end position="76"/>
    </location>
</feature>
<keyword evidence="1" id="KW-0175">Coiled coil</keyword>
<gene>
    <name evidence="5" type="primary">LOC117569844</name>
</gene>
<feature type="compositionally biased region" description="Low complexity" evidence="2">
    <location>
        <begin position="61"/>
        <end position="72"/>
    </location>
</feature>
<accession>A0A6P8X5I6</accession>